<keyword evidence="3 6" id="KW-0812">Transmembrane</keyword>
<dbReference type="Pfam" id="PF00990">
    <property type="entry name" value="GGDEF"/>
    <property type="match status" value="1"/>
</dbReference>
<dbReference type="Gene3D" id="3.30.450.20">
    <property type="entry name" value="PAS domain"/>
    <property type="match status" value="2"/>
</dbReference>
<dbReference type="PANTHER" id="PTHR44757:SF2">
    <property type="entry name" value="BIOFILM ARCHITECTURE MAINTENANCE PROTEIN MBAA"/>
    <property type="match status" value="1"/>
</dbReference>
<dbReference type="InterPro" id="IPR033479">
    <property type="entry name" value="dCache_1"/>
</dbReference>
<dbReference type="InterPro" id="IPR043128">
    <property type="entry name" value="Rev_trsase/Diguanyl_cyclase"/>
</dbReference>
<comment type="caution">
    <text evidence="9">The sequence shown here is derived from an EMBL/GenBank/DDBJ whole genome shotgun (WGS) entry which is preliminary data.</text>
</comment>
<dbReference type="CDD" id="cd12915">
    <property type="entry name" value="PDC2_DGC_like"/>
    <property type="match status" value="1"/>
</dbReference>
<dbReference type="SUPFAM" id="SSF141868">
    <property type="entry name" value="EAL domain-like"/>
    <property type="match status" value="1"/>
</dbReference>
<dbReference type="NCBIfam" id="TIGR00254">
    <property type="entry name" value="GGDEF"/>
    <property type="match status" value="1"/>
</dbReference>
<protein>
    <submittedName>
        <fullName evidence="9">EAL domain-containing protein</fullName>
    </submittedName>
</protein>
<dbReference type="InterPro" id="IPR000160">
    <property type="entry name" value="GGDEF_dom"/>
</dbReference>
<evidence type="ECO:0000256" key="3">
    <source>
        <dbReference type="ARBA" id="ARBA00022692"/>
    </source>
</evidence>
<dbReference type="SMART" id="SM00052">
    <property type="entry name" value="EAL"/>
    <property type="match status" value="1"/>
</dbReference>
<evidence type="ECO:0000256" key="1">
    <source>
        <dbReference type="ARBA" id="ARBA00004651"/>
    </source>
</evidence>
<feature type="transmembrane region" description="Helical" evidence="6">
    <location>
        <begin position="66"/>
        <end position="87"/>
    </location>
</feature>
<dbReference type="CDD" id="cd12914">
    <property type="entry name" value="PDC1_DGC_like"/>
    <property type="match status" value="1"/>
</dbReference>
<comment type="subcellular location">
    <subcellularLocation>
        <location evidence="1">Cell membrane</location>
        <topology evidence="1">Multi-pass membrane protein</topology>
    </subcellularLocation>
</comment>
<dbReference type="OrthoDB" id="9813903at2"/>
<evidence type="ECO:0000256" key="4">
    <source>
        <dbReference type="ARBA" id="ARBA00022989"/>
    </source>
</evidence>
<dbReference type="FunFam" id="3.30.70.270:FF:000001">
    <property type="entry name" value="Diguanylate cyclase domain protein"/>
    <property type="match status" value="1"/>
</dbReference>
<evidence type="ECO:0000259" key="8">
    <source>
        <dbReference type="PROSITE" id="PS50887"/>
    </source>
</evidence>
<feature type="domain" description="GGDEF" evidence="8">
    <location>
        <begin position="411"/>
        <end position="546"/>
    </location>
</feature>
<organism evidence="9 10">
    <name type="scientific">Trinickia dinghuensis</name>
    <dbReference type="NCBI Taxonomy" id="2291023"/>
    <lineage>
        <taxon>Bacteria</taxon>
        <taxon>Pseudomonadati</taxon>
        <taxon>Pseudomonadota</taxon>
        <taxon>Betaproteobacteria</taxon>
        <taxon>Burkholderiales</taxon>
        <taxon>Burkholderiaceae</taxon>
        <taxon>Trinickia</taxon>
    </lineage>
</organism>
<dbReference type="Pfam" id="PF00563">
    <property type="entry name" value="EAL"/>
    <property type="match status" value="1"/>
</dbReference>
<dbReference type="SMART" id="SM00267">
    <property type="entry name" value="GGDEF"/>
    <property type="match status" value="1"/>
</dbReference>
<dbReference type="Gene3D" id="3.30.70.270">
    <property type="match status" value="1"/>
</dbReference>
<keyword evidence="5 6" id="KW-0472">Membrane</keyword>
<dbReference type="GO" id="GO:0005886">
    <property type="term" value="C:plasma membrane"/>
    <property type="evidence" value="ECO:0007669"/>
    <property type="project" value="UniProtKB-SubCell"/>
</dbReference>
<dbReference type="AlphaFoldDB" id="A0A3D8K7B7"/>
<dbReference type="PROSITE" id="PS50887">
    <property type="entry name" value="GGDEF"/>
    <property type="match status" value="1"/>
</dbReference>
<name>A0A3D8K7B7_9BURK</name>
<keyword evidence="10" id="KW-1185">Reference proteome</keyword>
<keyword evidence="2" id="KW-1003">Cell membrane</keyword>
<dbReference type="GO" id="GO:0003824">
    <property type="term" value="F:catalytic activity"/>
    <property type="evidence" value="ECO:0007669"/>
    <property type="project" value="UniProtKB-ARBA"/>
</dbReference>
<evidence type="ECO:0000256" key="6">
    <source>
        <dbReference type="SAM" id="Phobius"/>
    </source>
</evidence>
<dbReference type="Proteomes" id="UP000256838">
    <property type="component" value="Unassembled WGS sequence"/>
</dbReference>
<dbReference type="CDD" id="cd01949">
    <property type="entry name" value="GGDEF"/>
    <property type="match status" value="1"/>
</dbReference>
<sequence length="823" mass="91406">MDRVKARHSPILAFIFTLARCRAMQGGGRDRGNEVPVGPVAYVRLSQALRKTMTRFVSSLFTRPALFVYAGIGITLATTGVTVASLYEMRLDAMAQARDAAQNLVISLQKEIERNLDIYQLAMRDVATTVETPSIERLPPDVRQLIAFSSATNATELGALFATDATGKLVLDSQSIQPRKFNVSDRDYFQVQRRQRNVGLYISSPFLSRTAEPGVPRIALSRRLEDKNGQFAGIVAGTLRLSYFQQLFEDSILRRHDSITLLRTDGTVLMRQPFHEGDIGKSLAGGHSFPPLVQSGHGTYIDVAVLDHIERLYSFRRIGSYPLVVVVGFATDDIYAEWRKRAITIGLVCVIVDALLILLSLMFSRQLRKRLTMEHRLQRLAWFDSLTGLPNRAQLQIEALRILTDANRNASTLAVLFIDLDRFKRVNDTQGHAAGDEVLSEIARRLRNQIRAEDVIGRLGGDEFLAILQDCDVQRATHIAGRILQAVYQPILINPTQDTRITISASIGIALSPHDGEETDILLRNADLAMYQAKSAGRNQVRFYAPEYERQAKEQLELEIALQRALRKNALSVAYQPKVDATGVLCGVEALVRWDIDGQNSIAPDRFIAIAEESGLIAEMDAWVMGEACRQLAEWRAEGLDVPSMSVNVCAADFKLPDYPGFVTRTLQSHGLVAADLTLEMTERVLFDESVDDIRKSLDAIHALGIALSIDDFGTGYSSLSYLHRFAVKEMKIDKSFVQGIGSDEMAESLAQSLIHIGNILKLTVTAEGVETHAQRDFLSAHGCHLYQGFLFSRPLAPRDFARWAKAHRPCLSPGDLACGQDV</sequence>
<dbReference type="InterPro" id="IPR001633">
    <property type="entry name" value="EAL_dom"/>
</dbReference>
<dbReference type="EMBL" id="QRGA01000001">
    <property type="protein sequence ID" value="RDV00775.1"/>
    <property type="molecule type" value="Genomic_DNA"/>
</dbReference>
<feature type="transmembrane region" description="Helical" evidence="6">
    <location>
        <begin position="342"/>
        <end position="363"/>
    </location>
</feature>
<proteinExistence type="predicted"/>
<dbReference type="Pfam" id="PF02743">
    <property type="entry name" value="dCache_1"/>
    <property type="match status" value="1"/>
</dbReference>
<gene>
    <name evidence="9" type="ORF">DWV00_03225</name>
</gene>
<dbReference type="InterPro" id="IPR035919">
    <property type="entry name" value="EAL_sf"/>
</dbReference>
<dbReference type="SUPFAM" id="SSF55073">
    <property type="entry name" value="Nucleotide cyclase"/>
    <property type="match status" value="1"/>
</dbReference>
<evidence type="ECO:0000313" key="10">
    <source>
        <dbReference type="Proteomes" id="UP000256838"/>
    </source>
</evidence>
<feature type="domain" description="EAL" evidence="7">
    <location>
        <begin position="555"/>
        <end position="809"/>
    </location>
</feature>
<evidence type="ECO:0000256" key="5">
    <source>
        <dbReference type="ARBA" id="ARBA00023136"/>
    </source>
</evidence>
<dbReference type="PANTHER" id="PTHR44757">
    <property type="entry name" value="DIGUANYLATE CYCLASE DGCP"/>
    <property type="match status" value="1"/>
</dbReference>
<dbReference type="InterPro" id="IPR052155">
    <property type="entry name" value="Biofilm_reg_signaling"/>
</dbReference>
<dbReference type="InterPro" id="IPR029787">
    <property type="entry name" value="Nucleotide_cyclase"/>
</dbReference>
<dbReference type="PROSITE" id="PS50883">
    <property type="entry name" value="EAL"/>
    <property type="match status" value="1"/>
</dbReference>
<accession>A0A3D8K7B7</accession>
<reference evidence="9 10" key="1">
    <citation type="submission" date="2018-08" db="EMBL/GenBank/DDBJ databases">
        <title>Paraburkholderia sp. DHOM06 isolated from forest soil.</title>
        <authorList>
            <person name="Gao Z.-H."/>
            <person name="Qiu L.-H."/>
        </authorList>
    </citation>
    <scope>NUCLEOTIDE SEQUENCE [LARGE SCALE GENOMIC DNA]</scope>
    <source>
        <strain evidence="9 10">DHOM06</strain>
    </source>
</reference>
<evidence type="ECO:0000259" key="7">
    <source>
        <dbReference type="PROSITE" id="PS50883"/>
    </source>
</evidence>
<dbReference type="Gene3D" id="3.20.20.450">
    <property type="entry name" value="EAL domain"/>
    <property type="match status" value="1"/>
</dbReference>
<evidence type="ECO:0000313" key="9">
    <source>
        <dbReference type="EMBL" id="RDV00775.1"/>
    </source>
</evidence>
<evidence type="ECO:0000256" key="2">
    <source>
        <dbReference type="ARBA" id="ARBA00022475"/>
    </source>
</evidence>
<dbReference type="CDD" id="cd01948">
    <property type="entry name" value="EAL"/>
    <property type="match status" value="1"/>
</dbReference>
<keyword evidence="4 6" id="KW-1133">Transmembrane helix</keyword>